<evidence type="ECO:0000256" key="1">
    <source>
        <dbReference type="ARBA" id="ARBA00006407"/>
    </source>
</evidence>
<proteinExistence type="inferred from homology"/>
<keyword evidence="4" id="KW-1185">Reference proteome</keyword>
<dbReference type="Pfam" id="PF03981">
    <property type="entry name" value="Ubiq_cyt_C_chap"/>
    <property type="match status" value="1"/>
</dbReference>
<dbReference type="AlphaFoldDB" id="A4RRR3"/>
<comment type="similarity">
    <text evidence="1">Belongs to the CBP3 family.</text>
</comment>
<dbReference type="PANTHER" id="PTHR12184:SF1">
    <property type="entry name" value="UBIQUINOL-CYTOCHROME-C REDUCTASE COMPLEX ASSEMBLY FACTOR 1"/>
    <property type="match status" value="1"/>
</dbReference>
<dbReference type="HOGENOM" id="CLU_051390_2_0_1"/>
<dbReference type="GeneID" id="4999693"/>
<sequence length="185" mass="21140">VPERSLTGWRRVALTLGGYFSPESRRVRGGERLYEEVTRATAIDALYDAHAVEKTFASRHAMMCLHVWMCLGRLRKEGEGGKAFSQTFYDAFQDDVERRVHDEGVRVRVRKWLQDLERTFYGNAVSYDKALELGGGELVKALHRNVYDGDGDVDRAKGLERYVRHQLASLALTPTEALFDGRVRF</sequence>
<dbReference type="RefSeq" id="XP_001415615.1">
    <property type="nucleotide sequence ID" value="XM_001415578.1"/>
</dbReference>
<dbReference type="InterPro" id="IPR007129">
    <property type="entry name" value="Ubiqinol_cyt_c_chaperone_CPB3"/>
</dbReference>
<dbReference type="Gramene" id="ABO93907">
    <property type="protein sequence ID" value="ABO93907"/>
    <property type="gene ID" value="OSTLU_6927"/>
</dbReference>
<evidence type="ECO:0000313" key="3">
    <source>
        <dbReference type="EMBL" id="ABO93907.1"/>
    </source>
</evidence>
<gene>
    <name evidence="3" type="ORF">OSTLU_6927</name>
</gene>
<evidence type="ECO:0000313" key="4">
    <source>
        <dbReference type="Proteomes" id="UP000001568"/>
    </source>
</evidence>
<organism evidence="3 4">
    <name type="scientific">Ostreococcus lucimarinus (strain CCE9901)</name>
    <dbReference type="NCBI Taxonomy" id="436017"/>
    <lineage>
        <taxon>Eukaryota</taxon>
        <taxon>Viridiplantae</taxon>
        <taxon>Chlorophyta</taxon>
        <taxon>Mamiellophyceae</taxon>
        <taxon>Mamiellales</taxon>
        <taxon>Bathycoccaceae</taxon>
        <taxon>Ostreococcus</taxon>
    </lineage>
</organism>
<dbReference type="InterPro" id="IPR021150">
    <property type="entry name" value="Ubiq_cyt_c_chap"/>
</dbReference>
<dbReference type="OMA" id="TDKESMF"/>
<dbReference type="Proteomes" id="UP000001568">
    <property type="component" value="Chromosome 1"/>
</dbReference>
<dbReference type="GO" id="GO:0005739">
    <property type="term" value="C:mitochondrion"/>
    <property type="evidence" value="ECO:0007669"/>
    <property type="project" value="TreeGrafter"/>
</dbReference>
<feature type="non-terminal residue" evidence="3">
    <location>
        <position position="185"/>
    </location>
</feature>
<dbReference type="OrthoDB" id="10253878at2759"/>
<feature type="domain" description="Ubiquinol-cytochrome c chaperone" evidence="2">
    <location>
        <begin position="49"/>
        <end position="185"/>
    </location>
</feature>
<accession>A4RRR3</accession>
<protein>
    <recommendedName>
        <fullName evidence="2">Ubiquinol-cytochrome c chaperone domain-containing protein</fullName>
    </recommendedName>
</protein>
<name>A4RRR3_OSTLU</name>
<dbReference type="PANTHER" id="PTHR12184">
    <property type="entry name" value="UBIQUINOL-CYTOCHROME C REDUCTASE COMPLEX ASSEMBLY FACTOR 1 FAMILY MEMBER"/>
    <property type="match status" value="1"/>
</dbReference>
<dbReference type="STRING" id="436017.A4RRR3"/>
<dbReference type="eggNOG" id="KOG2873">
    <property type="taxonomic scope" value="Eukaryota"/>
</dbReference>
<dbReference type="GO" id="GO:0034551">
    <property type="term" value="P:mitochondrial respiratory chain complex III assembly"/>
    <property type="evidence" value="ECO:0007669"/>
    <property type="project" value="TreeGrafter"/>
</dbReference>
<dbReference type="EMBL" id="CP000581">
    <property type="protein sequence ID" value="ABO93907.1"/>
    <property type="molecule type" value="Genomic_DNA"/>
</dbReference>
<reference evidence="3 4" key="1">
    <citation type="journal article" date="2007" name="Proc. Natl. Acad. Sci. U.S.A.">
        <title>The tiny eukaryote Ostreococcus provides genomic insights into the paradox of plankton speciation.</title>
        <authorList>
            <person name="Palenik B."/>
            <person name="Grimwood J."/>
            <person name="Aerts A."/>
            <person name="Rouze P."/>
            <person name="Salamov A."/>
            <person name="Putnam N."/>
            <person name="Dupont C."/>
            <person name="Jorgensen R."/>
            <person name="Derelle E."/>
            <person name="Rombauts S."/>
            <person name="Zhou K."/>
            <person name="Otillar R."/>
            <person name="Merchant S.S."/>
            <person name="Podell S."/>
            <person name="Gaasterland T."/>
            <person name="Napoli C."/>
            <person name="Gendler K."/>
            <person name="Manuell A."/>
            <person name="Tai V."/>
            <person name="Vallon O."/>
            <person name="Piganeau G."/>
            <person name="Jancek S."/>
            <person name="Heijde M."/>
            <person name="Jabbari K."/>
            <person name="Bowler C."/>
            <person name="Lohr M."/>
            <person name="Robbens S."/>
            <person name="Werner G."/>
            <person name="Dubchak I."/>
            <person name="Pazour G.J."/>
            <person name="Ren Q."/>
            <person name="Paulsen I."/>
            <person name="Delwiche C."/>
            <person name="Schmutz J."/>
            <person name="Rokhsar D."/>
            <person name="Van de Peer Y."/>
            <person name="Moreau H."/>
            <person name="Grigoriev I.V."/>
        </authorList>
    </citation>
    <scope>NUCLEOTIDE SEQUENCE [LARGE SCALE GENOMIC DNA]</scope>
    <source>
        <strain evidence="3 4">CCE9901</strain>
    </source>
</reference>
<feature type="non-terminal residue" evidence="3">
    <location>
        <position position="1"/>
    </location>
</feature>
<dbReference type="KEGG" id="olu:OSTLU_6927"/>
<evidence type="ECO:0000259" key="2">
    <source>
        <dbReference type="Pfam" id="PF03981"/>
    </source>
</evidence>